<dbReference type="AlphaFoldDB" id="A0A224Y2Z5"/>
<sequence>MDLRLILIWQLWAVLINLLQIVSHLFLRLLCAQGLHVVYHLSFGHFLHLDKVLVAVMDMMNCSPVLLTRLTLVAILLMRQSHF</sequence>
<organism evidence="2">
    <name type="scientific">Panstrongylus lignarius</name>
    <dbReference type="NCBI Taxonomy" id="156445"/>
    <lineage>
        <taxon>Eukaryota</taxon>
        <taxon>Metazoa</taxon>
        <taxon>Ecdysozoa</taxon>
        <taxon>Arthropoda</taxon>
        <taxon>Hexapoda</taxon>
        <taxon>Insecta</taxon>
        <taxon>Pterygota</taxon>
        <taxon>Neoptera</taxon>
        <taxon>Paraneoptera</taxon>
        <taxon>Hemiptera</taxon>
        <taxon>Heteroptera</taxon>
        <taxon>Panheteroptera</taxon>
        <taxon>Cimicomorpha</taxon>
        <taxon>Reduviidae</taxon>
        <taxon>Triatominae</taxon>
        <taxon>Panstrongylus</taxon>
    </lineage>
</organism>
<keyword evidence="1" id="KW-1133">Transmembrane helix</keyword>
<keyword evidence="1" id="KW-0472">Membrane</keyword>
<accession>A0A224Y2Z5</accession>
<dbReference type="EMBL" id="GFTR01000994">
    <property type="protein sequence ID" value="JAW15432.1"/>
    <property type="molecule type" value="Transcribed_RNA"/>
</dbReference>
<name>A0A224Y2Z5_9HEMI</name>
<protein>
    <submittedName>
        <fullName evidence="2">Uncharacterized protein</fullName>
    </submittedName>
</protein>
<feature type="transmembrane region" description="Helical" evidence="1">
    <location>
        <begin position="6"/>
        <end position="31"/>
    </location>
</feature>
<feature type="transmembrane region" description="Helical" evidence="1">
    <location>
        <begin position="52"/>
        <end position="78"/>
    </location>
</feature>
<proteinExistence type="predicted"/>
<evidence type="ECO:0000313" key="2">
    <source>
        <dbReference type="EMBL" id="JAW15432.1"/>
    </source>
</evidence>
<keyword evidence="1" id="KW-0812">Transmembrane</keyword>
<evidence type="ECO:0000256" key="1">
    <source>
        <dbReference type="SAM" id="Phobius"/>
    </source>
</evidence>
<reference evidence="2" key="1">
    <citation type="journal article" date="2018" name="PLoS Negl. Trop. Dis.">
        <title>An insight into the salivary gland and fat body transcriptome of Panstrongylus lignarius (Hemiptera: Heteroptera), the main vector of Chagas disease in Peru.</title>
        <authorList>
            <person name="Nevoa J.C."/>
            <person name="Mendes M.T."/>
            <person name="da Silva M.V."/>
            <person name="Soares S.C."/>
            <person name="Oliveira C.J.F."/>
            <person name="Ribeiro J.M.C."/>
        </authorList>
    </citation>
    <scope>NUCLEOTIDE SEQUENCE</scope>
</reference>